<evidence type="ECO:0000313" key="3">
    <source>
        <dbReference type="Proteomes" id="UP000179769"/>
    </source>
</evidence>
<dbReference type="Proteomes" id="UP000179769">
    <property type="component" value="Unassembled WGS sequence"/>
</dbReference>
<dbReference type="EMBL" id="MAXA01000236">
    <property type="protein sequence ID" value="OHV24145.1"/>
    <property type="molecule type" value="Genomic_DNA"/>
</dbReference>
<dbReference type="RefSeq" id="WP_071065688.1">
    <property type="nucleotide sequence ID" value="NZ_MAXA01000236.1"/>
</dbReference>
<feature type="compositionally biased region" description="Basic and acidic residues" evidence="1">
    <location>
        <begin position="29"/>
        <end position="54"/>
    </location>
</feature>
<reference evidence="3" key="1">
    <citation type="submission" date="2016-07" db="EMBL/GenBank/DDBJ databases">
        <title>Frankia sp. NRRL B-16219 Genome sequencing.</title>
        <authorList>
            <person name="Ghodhbane-Gtari F."/>
            <person name="Swanson E."/>
            <person name="Gueddou A."/>
            <person name="Louati M."/>
            <person name="Nouioui I."/>
            <person name="Hezbri K."/>
            <person name="Abebe-Akele F."/>
            <person name="Simpson S."/>
            <person name="Morris K."/>
            <person name="Thomas K."/>
            <person name="Gtari M."/>
            <person name="Tisa L.S."/>
        </authorList>
    </citation>
    <scope>NUCLEOTIDE SEQUENCE [LARGE SCALE GENOMIC DNA]</scope>
    <source>
        <strain evidence="3">NRRL B-16219</strain>
    </source>
</reference>
<proteinExistence type="predicted"/>
<evidence type="ECO:0000313" key="2">
    <source>
        <dbReference type="EMBL" id="OHV24145.1"/>
    </source>
</evidence>
<evidence type="ECO:0000256" key="1">
    <source>
        <dbReference type="SAM" id="MobiDB-lite"/>
    </source>
</evidence>
<accession>A0A1S1PTA4</accession>
<comment type="caution">
    <text evidence="2">The sequence shown here is derived from an EMBL/GenBank/DDBJ whole genome shotgun (WGS) entry which is preliminary data.</text>
</comment>
<feature type="region of interest" description="Disordered" evidence="1">
    <location>
        <begin position="1"/>
        <end position="74"/>
    </location>
</feature>
<dbReference type="AlphaFoldDB" id="A0A1S1PTA4"/>
<sequence>MAGHPGDPAHLPGPQGRQPRRRVHAAHQLLDERRRVGVGEQVEHRPDRAGRLAREQVGGIDGDGDGDPVRVLDG</sequence>
<protein>
    <submittedName>
        <fullName evidence="2">Uncharacterized protein</fullName>
    </submittedName>
</protein>
<organism evidence="2 3">
    <name type="scientific">Parafrankia soli</name>
    <dbReference type="NCBI Taxonomy" id="2599596"/>
    <lineage>
        <taxon>Bacteria</taxon>
        <taxon>Bacillati</taxon>
        <taxon>Actinomycetota</taxon>
        <taxon>Actinomycetes</taxon>
        <taxon>Frankiales</taxon>
        <taxon>Frankiaceae</taxon>
        <taxon>Parafrankia</taxon>
    </lineage>
</organism>
<keyword evidence="3" id="KW-1185">Reference proteome</keyword>
<name>A0A1S1PTA4_9ACTN</name>
<gene>
    <name evidence="2" type="ORF">BBK14_23455</name>
</gene>